<feature type="domain" description="Methylated-DNA-[protein]-cysteine S-methyltransferase DNA binding" evidence="10">
    <location>
        <begin position="78"/>
        <end position="161"/>
    </location>
</feature>
<dbReference type="GO" id="GO:0006307">
    <property type="term" value="P:DNA alkylation repair"/>
    <property type="evidence" value="ECO:0007669"/>
    <property type="project" value="UniProtKB-UniRule"/>
</dbReference>
<dbReference type="EMBL" id="RQTE01000018">
    <property type="protein sequence ID" value="RZI04603.1"/>
    <property type="molecule type" value="Genomic_DNA"/>
</dbReference>
<dbReference type="GO" id="GO:0005737">
    <property type="term" value="C:cytoplasm"/>
    <property type="evidence" value="ECO:0007669"/>
    <property type="project" value="UniProtKB-SubCell"/>
</dbReference>
<dbReference type="Pfam" id="PF02870">
    <property type="entry name" value="Methyltransf_1N"/>
    <property type="match status" value="1"/>
</dbReference>
<dbReference type="CDD" id="cd06445">
    <property type="entry name" value="ATase"/>
    <property type="match status" value="1"/>
</dbReference>
<dbReference type="EC" id="2.1.1.63" evidence="9"/>
<comment type="miscellaneous">
    <text evidence="9">This enzyme catalyzes only one turnover and therefore is not strictly catalytic. According to one definition, an enzyme is a biocatalyst that acts repeatedly and over many reaction cycles.</text>
</comment>
<dbReference type="Proteomes" id="UP000293854">
    <property type="component" value="Unassembled WGS sequence"/>
</dbReference>
<evidence type="ECO:0000256" key="9">
    <source>
        <dbReference type="HAMAP-Rule" id="MF_00772"/>
    </source>
</evidence>
<dbReference type="InterPro" id="IPR036631">
    <property type="entry name" value="MGMT_N_sf"/>
</dbReference>
<comment type="catalytic activity">
    <reaction evidence="1 9">
        <text>a 4-O-methyl-thymidine in DNA + L-cysteinyl-[protein] = a thymidine in DNA + S-methyl-L-cysteinyl-[protein]</text>
        <dbReference type="Rhea" id="RHEA:53428"/>
        <dbReference type="Rhea" id="RHEA-COMP:10131"/>
        <dbReference type="Rhea" id="RHEA-COMP:10132"/>
        <dbReference type="Rhea" id="RHEA-COMP:13555"/>
        <dbReference type="Rhea" id="RHEA-COMP:13556"/>
        <dbReference type="ChEBI" id="CHEBI:29950"/>
        <dbReference type="ChEBI" id="CHEBI:82612"/>
        <dbReference type="ChEBI" id="CHEBI:137386"/>
        <dbReference type="ChEBI" id="CHEBI:137387"/>
        <dbReference type="EC" id="2.1.1.63"/>
    </reaction>
</comment>
<dbReference type="RefSeq" id="WP_130135234.1">
    <property type="nucleotide sequence ID" value="NZ_RQTE01000018.1"/>
</dbReference>
<dbReference type="InterPro" id="IPR036217">
    <property type="entry name" value="MethylDNA_cys_MeTrfase_DNAb"/>
</dbReference>
<dbReference type="GO" id="GO:0032259">
    <property type="term" value="P:methylation"/>
    <property type="evidence" value="ECO:0007669"/>
    <property type="project" value="UniProtKB-KW"/>
</dbReference>
<dbReference type="SUPFAM" id="SSF46767">
    <property type="entry name" value="Methylated DNA-protein cysteine methyltransferase, C-terminal domain"/>
    <property type="match status" value="1"/>
</dbReference>
<dbReference type="Gene3D" id="1.10.10.10">
    <property type="entry name" value="Winged helix-like DNA-binding domain superfamily/Winged helix DNA-binding domain"/>
    <property type="match status" value="1"/>
</dbReference>
<dbReference type="HAMAP" id="MF_00772">
    <property type="entry name" value="OGT"/>
    <property type="match status" value="1"/>
</dbReference>
<keyword evidence="7 9" id="KW-0234">DNA repair</keyword>
<protein>
    <recommendedName>
        <fullName evidence="9">Methylated-DNA--protein-cysteine methyltransferase</fullName>
        <ecNumber evidence="9">2.1.1.63</ecNumber>
    </recommendedName>
    <alternativeName>
        <fullName evidence="9">6-O-methylguanine-DNA methyltransferase</fullName>
        <shortName evidence="9">MGMT</shortName>
    </alternativeName>
    <alternativeName>
        <fullName evidence="9">O-6-methylguanine-DNA-alkyltransferase</fullName>
    </alternativeName>
</protein>
<keyword evidence="6 9" id="KW-0227">DNA damage</keyword>
<evidence type="ECO:0000313" key="13">
    <source>
        <dbReference type="Proteomes" id="UP000293854"/>
    </source>
</evidence>
<keyword evidence="4 9" id="KW-0489">Methyltransferase</keyword>
<feature type="domain" description="Methylguanine DNA methyltransferase ribonuclease-like" evidence="11">
    <location>
        <begin position="2"/>
        <end position="71"/>
    </location>
</feature>
<evidence type="ECO:0000256" key="4">
    <source>
        <dbReference type="ARBA" id="ARBA00022603"/>
    </source>
</evidence>
<dbReference type="NCBIfam" id="TIGR00589">
    <property type="entry name" value="ogt"/>
    <property type="match status" value="1"/>
</dbReference>
<name>A0A4Q7CRX8_9STAP</name>
<evidence type="ECO:0000256" key="3">
    <source>
        <dbReference type="ARBA" id="ARBA00022490"/>
    </source>
</evidence>
<organism evidence="12 13">
    <name type="scientific">Staphylococcus condimenti</name>
    <dbReference type="NCBI Taxonomy" id="70255"/>
    <lineage>
        <taxon>Bacteria</taxon>
        <taxon>Bacillati</taxon>
        <taxon>Bacillota</taxon>
        <taxon>Bacilli</taxon>
        <taxon>Bacillales</taxon>
        <taxon>Staphylococcaceae</taxon>
        <taxon>Staphylococcus</taxon>
    </lineage>
</organism>
<keyword evidence="5 9" id="KW-0808">Transferase</keyword>
<evidence type="ECO:0000259" key="11">
    <source>
        <dbReference type="Pfam" id="PF02870"/>
    </source>
</evidence>
<comment type="caution">
    <text evidence="12">The sequence shown here is derived from an EMBL/GenBank/DDBJ whole genome shotgun (WGS) entry which is preliminary data.</text>
</comment>
<comment type="function">
    <text evidence="9">Involved in the cellular defense against the biological effects of O6-methylguanine (O6-MeG) and O4-methylthymine (O4-MeT) in DNA. Repairs the methylated nucleobase in DNA by stoichiometrically transferring the methyl group to a cysteine residue in the enzyme. This is a suicide reaction: the enzyme is irreversibly inactivated.</text>
</comment>
<evidence type="ECO:0000256" key="5">
    <source>
        <dbReference type="ARBA" id="ARBA00022679"/>
    </source>
</evidence>
<evidence type="ECO:0000256" key="8">
    <source>
        <dbReference type="ARBA" id="ARBA00049348"/>
    </source>
</evidence>
<gene>
    <name evidence="12" type="ORF">EIG99_00925</name>
</gene>
<dbReference type="SUPFAM" id="SSF53155">
    <property type="entry name" value="Methylated DNA-protein cysteine methyltransferase domain"/>
    <property type="match status" value="1"/>
</dbReference>
<dbReference type="GO" id="GO:0003908">
    <property type="term" value="F:methylated-DNA-[protein]-cysteine S-methyltransferase activity"/>
    <property type="evidence" value="ECO:0007669"/>
    <property type="project" value="UniProtKB-UniRule"/>
</dbReference>
<accession>A0A4Q7CRX8</accession>
<dbReference type="Gene3D" id="3.30.160.70">
    <property type="entry name" value="Methylated DNA-protein cysteine methyltransferase domain"/>
    <property type="match status" value="1"/>
</dbReference>
<evidence type="ECO:0000256" key="2">
    <source>
        <dbReference type="ARBA" id="ARBA00008711"/>
    </source>
</evidence>
<evidence type="ECO:0000259" key="10">
    <source>
        <dbReference type="Pfam" id="PF01035"/>
    </source>
</evidence>
<proteinExistence type="inferred from homology"/>
<feature type="active site" description="Nucleophile; methyl group acceptor" evidence="9">
    <location>
        <position position="134"/>
    </location>
</feature>
<dbReference type="InterPro" id="IPR023546">
    <property type="entry name" value="MGMT"/>
</dbReference>
<dbReference type="InterPro" id="IPR036388">
    <property type="entry name" value="WH-like_DNA-bd_sf"/>
</dbReference>
<evidence type="ECO:0000313" key="12">
    <source>
        <dbReference type="EMBL" id="RZI04603.1"/>
    </source>
</evidence>
<dbReference type="PANTHER" id="PTHR10815">
    <property type="entry name" value="METHYLATED-DNA--PROTEIN-CYSTEINE METHYLTRANSFERASE"/>
    <property type="match status" value="1"/>
</dbReference>
<dbReference type="PANTHER" id="PTHR10815:SF5">
    <property type="entry name" value="METHYLATED-DNA--PROTEIN-CYSTEINE METHYLTRANSFERASE"/>
    <property type="match status" value="1"/>
</dbReference>
<dbReference type="InterPro" id="IPR008332">
    <property type="entry name" value="MethylG_MeTrfase_N"/>
</dbReference>
<reference evidence="12 13" key="1">
    <citation type="submission" date="2018-11" db="EMBL/GenBank/DDBJ databases">
        <title>Genomic profiling of Staphylococcus species from a Poultry farm system in KwaZulu-Natal, South Africa.</title>
        <authorList>
            <person name="Amoako D.G."/>
            <person name="Somboro A.M."/>
            <person name="Abia A.L.K."/>
            <person name="Bester L.A."/>
            <person name="Essack S.Y."/>
        </authorList>
    </citation>
    <scope>NUCLEOTIDE SEQUENCE [LARGE SCALE GENOMIC DNA]</scope>
    <source>
        <strain evidence="12 13">SA11</strain>
    </source>
</reference>
<keyword evidence="3 9" id="KW-0963">Cytoplasm</keyword>
<evidence type="ECO:0000256" key="1">
    <source>
        <dbReference type="ARBA" id="ARBA00001286"/>
    </source>
</evidence>
<evidence type="ECO:0000256" key="6">
    <source>
        <dbReference type="ARBA" id="ARBA00022763"/>
    </source>
</evidence>
<dbReference type="Pfam" id="PF01035">
    <property type="entry name" value="DNA_binding_1"/>
    <property type="match status" value="1"/>
</dbReference>
<evidence type="ECO:0000256" key="7">
    <source>
        <dbReference type="ARBA" id="ARBA00023204"/>
    </source>
</evidence>
<sequence length="170" mass="18977">MMYITDYQSPVGVLTLASDGENLTGIYYEGQLDKEKPNIKKVNQSDQKLFKTVSLWLDEYFQGKNPAINFPYKAEGTEFREQVWNELTKIPYGETVTYGDIAKKIAAIRGKEKMSAQAVGGAVGSNPISIVIPCHRVVGQDNHLTGYGGGIDIKKQLLQCEDHNLDDFKE</sequence>
<comment type="catalytic activity">
    <reaction evidence="8 9">
        <text>a 6-O-methyl-2'-deoxyguanosine in DNA + L-cysteinyl-[protein] = S-methyl-L-cysteinyl-[protein] + a 2'-deoxyguanosine in DNA</text>
        <dbReference type="Rhea" id="RHEA:24000"/>
        <dbReference type="Rhea" id="RHEA-COMP:10131"/>
        <dbReference type="Rhea" id="RHEA-COMP:10132"/>
        <dbReference type="Rhea" id="RHEA-COMP:11367"/>
        <dbReference type="Rhea" id="RHEA-COMP:11368"/>
        <dbReference type="ChEBI" id="CHEBI:29950"/>
        <dbReference type="ChEBI" id="CHEBI:82612"/>
        <dbReference type="ChEBI" id="CHEBI:85445"/>
        <dbReference type="ChEBI" id="CHEBI:85448"/>
        <dbReference type="EC" id="2.1.1.63"/>
    </reaction>
</comment>
<dbReference type="InterPro" id="IPR001497">
    <property type="entry name" value="MethylDNA_cys_MeTrfase_AS"/>
</dbReference>
<dbReference type="InterPro" id="IPR014048">
    <property type="entry name" value="MethylDNA_cys_MeTrfase_DNA-bd"/>
</dbReference>
<comment type="subcellular location">
    <subcellularLocation>
        <location evidence="9">Cytoplasm</location>
    </subcellularLocation>
</comment>
<dbReference type="PROSITE" id="PS00374">
    <property type="entry name" value="MGMT"/>
    <property type="match status" value="1"/>
</dbReference>
<dbReference type="FunFam" id="1.10.10.10:FF:000214">
    <property type="entry name" value="Methylated-DNA--protein-cysteine methyltransferase"/>
    <property type="match status" value="1"/>
</dbReference>
<dbReference type="AlphaFoldDB" id="A0A4Q7CRX8"/>
<comment type="similarity">
    <text evidence="2 9">Belongs to the MGMT family.</text>
</comment>